<dbReference type="AlphaFoldDB" id="A0A1K2HGC5"/>
<feature type="chain" id="PRO_5012046561" evidence="1">
    <location>
        <begin position="19"/>
        <end position="232"/>
    </location>
</feature>
<sequence length="232" mass="25954">MRGHYLCVLLMLSGLALAEPIRLNTHDLPPYSRPTENGQAEGMAVRVVQCAAARLGETVRIQFYPWPRAQSLVREGVDDGFFAASQSAERDQYATLSASIAPQQWRWYLLAGSTLDPLSAEFHRSASVGSFRGGNMLDSLRSRGFRVAAVPTQNENLLEMLLAKRVDAILANHLVMNQLIEQKGLLGQLRSVLDQDKPLGVYFAKTFLQRRPAHFMADWNKAVEACRRKRGE</sequence>
<name>A0A1K2HGC5_9NEIS</name>
<proteinExistence type="predicted"/>
<dbReference type="RefSeq" id="WP_072428239.1">
    <property type="nucleotide sequence ID" value="NZ_FPKR01000006.1"/>
</dbReference>
<dbReference type="PANTHER" id="PTHR38834">
    <property type="entry name" value="PERIPLASMIC SUBSTRATE BINDING PROTEIN FAMILY 3"/>
    <property type="match status" value="1"/>
</dbReference>
<accession>A0A1K2HGC5</accession>
<feature type="signal peptide" evidence="1">
    <location>
        <begin position="1"/>
        <end position="18"/>
    </location>
</feature>
<keyword evidence="3" id="KW-1185">Reference proteome</keyword>
<dbReference type="PANTHER" id="PTHR38834:SF3">
    <property type="entry name" value="SOLUTE-BINDING PROTEIN FAMILY 3_N-TERMINAL DOMAIN-CONTAINING PROTEIN"/>
    <property type="match status" value="1"/>
</dbReference>
<dbReference type="SUPFAM" id="SSF53850">
    <property type="entry name" value="Periplasmic binding protein-like II"/>
    <property type="match status" value="1"/>
</dbReference>
<organism evidence="2 3">
    <name type="scientific">Chitinimonas taiwanensis DSM 18899</name>
    <dbReference type="NCBI Taxonomy" id="1121279"/>
    <lineage>
        <taxon>Bacteria</taxon>
        <taxon>Pseudomonadati</taxon>
        <taxon>Pseudomonadota</taxon>
        <taxon>Betaproteobacteria</taxon>
        <taxon>Neisseriales</taxon>
        <taxon>Chitinibacteraceae</taxon>
        <taxon>Chitinimonas</taxon>
    </lineage>
</organism>
<protein>
    <submittedName>
        <fullName evidence="2">Extracellular solute-binding protein, family 3</fullName>
    </submittedName>
</protein>
<dbReference type="EMBL" id="FPKR01000006">
    <property type="protein sequence ID" value="SFZ75741.1"/>
    <property type="molecule type" value="Genomic_DNA"/>
</dbReference>
<dbReference type="OrthoDB" id="8583266at2"/>
<dbReference type="Proteomes" id="UP000186513">
    <property type="component" value="Unassembled WGS sequence"/>
</dbReference>
<gene>
    <name evidence="2" type="ORF">SAMN02745887_01714</name>
</gene>
<dbReference type="STRING" id="1121279.SAMN02745887_01714"/>
<evidence type="ECO:0000313" key="2">
    <source>
        <dbReference type="EMBL" id="SFZ75741.1"/>
    </source>
</evidence>
<evidence type="ECO:0000313" key="3">
    <source>
        <dbReference type="Proteomes" id="UP000186513"/>
    </source>
</evidence>
<reference evidence="2 3" key="1">
    <citation type="submission" date="2016-11" db="EMBL/GenBank/DDBJ databases">
        <authorList>
            <person name="Jaros S."/>
            <person name="Januszkiewicz K."/>
            <person name="Wedrychowicz H."/>
        </authorList>
    </citation>
    <scope>NUCLEOTIDE SEQUENCE [LARGE SCALE GENOMIC DNA]</scope>
    <source>
        <strain evidence="2 3">DSM 18899</strain>
    </source>
</reference>
<keyword evidence="1" id="KW-0732">Signal</keyword>
<dbReference type="Gene3D" id="3.40.190.10">
    <property type="entry name" value="Periplasmic binding protein-like II"/>
    <property type="match status" value="2"/>
</dbReference>
<evidence type="ECO:0000256" key="1">
    <source>
        <dbReference type="SAM" id="SignalP"/>
    </source>
</evidence>